<dbReference type="EMBL" id="GFDL01015889">
    <property type="protein sequence ID" value="JAV19156.1"/>
    <property type="molecule type" value="Transcribed_RNA"/>
</dbReference>
<evidence type="ECO:0000313" key="6">
    <source>
        <dbReference type="EMBL" id="JAV19156.1"/>
    </source>
</evidence>
<keyword evidence="4 5" id="KW-0732">Signal</keyword>
<dbReference type="PANTHER" id="PTHR11857">
    <property type="entry name" value="ODORANT BINDING PROTEIN-RELATED"/>
    <property type="match status" value="1"/>
</dbReference>
<dbReference type="GO" id="GO:0007608">
    <property type="term" value="P:sensory perception of smell"/>
    <property type="evidence" value="ECO:0007669"/>
    <property type="project" value="TreeGrafter"/>
</dbReference>
<evidence type="ECO:0000256" key="4">
    <source>
        <dbReference type="ARBA" id="ARBA00022729"/>
    </source>
</evidence>
<dbReference type="InterPro" id="IPR036728">
    <property type="entry name" value="PBP_GOBP_sf"/>
</dbReference>
<keyword evidence="3" id="KW-0964">Secreted</keyword>
<evidence type="ECO:0000256" key="1">
    <source>
        <dbReference type="ARBA" id="ARBA00004613"/>
    </source>
</evidence>
<proteinExistence type="inferred from homology"/>
<comment type="subcellular location">
    <subcellularLocation>
        <location evidence="1">Secreted</location>
    </subcellularLocation>
</comment>
<dbReference type="PANTHER" id="PTHR11857:SF43">
    <property type="entry name" value="GEO07291P1-RELATED"/>
    <property type="match status" value="1"/>
</dbReference>
<evidence type="ECO:0000256" key="2">
    <source>
        <dbReference type="ARBA" id="ARBA00008098"/>
    </source>
</evidence>
<dbReference type="GO" id="GO:0005549">
    <property type="term" value="F:odorant binding"/>
    <property type="evidence" value="ECO:0007669"/>
    <property type="project" value="InterPro"/>
</dbReference>
<dbReference type="AlphaFoldDB" id="A0A1Q3EV49"/>
<reference evidence="6" key="1">
    <citation type="submission" date="2017-01" db="EMBL/GenBank/DDBJ databases">
        <title>A deep insight into the sialotranscriptome of adult male and female Cluex tarsalis mosquitoes.</title>
        <authorList>
            <person name="Ribeiro J.M."/>
            <person name="Moreira F."/>
            <person name="Bernard K.A."/>
            <person name="Calvo E."/>
        </authorList>
    </citation>
    <scope>NUCLEOTIDE SEQUENCE</scope>
    <source>
        <strain evidence="6">Kern County</strain>
        <tissue evidence="6">Salivary glands</tissue>
    </source>
</reference>
<evidence type="ECO:0000256" key="3">
    <source>
        <dbReference type="ARBA" id="ARBA00022525"/>
    </source>
</evidence>
<feature type="chain" id="PRO_5012253364" evidence="5">
    <location>
        <begin position="17"/>
        <end position="321"/>
    </location>
</feature>
<dbReference type="InterPro" id="IPR006170">
    <property type="entry name" value="PBP/GOBP"/>
</dbReference>
<dbReference type="Pfam" id="PF01395">
    <property type="entry name" value="PBP_GOBP"/>
    <property type="match status" value="2"/>
</dbReference>
<dbReference type="SUPFAM" id="SSF47565">
    <property type="entry name" value="Insect pheromone/odorant-binding proteins"/>
    <property type="match status" value="2"/>
</dbReference>
<dbReference type="GO" id="GO:0005615">
    <property type="term" value="C:extracellular space"/>
    <property type="evidence" value="ECO:0007669"/>
    <property type="project" value="TreeGrafter"/>
</dbReference>
<name>A0A1Q3EV49_CULTA</name>
<feature type="signal peptide" evidence="5">
    <location>
        <begin position="1"/>
        <end position="16"/>
    </location>
</feature>
<organism evidence="6">
    <name type="scientific">Culex tarsalis</name>
    <name type="common">Encephalitis mosquito</name>
    <dbReference type="NCBI Taxonomy" id="7177"/>
    <lineage>
        <taxon>Eukaryota</taxon>
        <taxon>Metazoa</taxon>
        <taxon>Ecdysozoa</taxon>
        <taxon>Arthropoda</taxon>
        <taxon>Hexapoda</taxon>
        <taxon>Insecta</taxon>
        <taxon>Pterygota</taxon>
        <taxon>Neoptera</taxon>
        <taxon>Endopterygota</taxon>
        <taxon>Diptera</taxon>
        <taxon>Nematocera</taxon>
        <taxon>Culicoidea</taxon>
        <taxon>Culicidae</taxon>
        <taxon>Culicinae</taxon>
        <taxon>Culicini</taxon>
        <taxon>Culex</taxon>
        <taxon>Culex</taxon>
    </lineage>
</organism>
<sequence>MIKIVVLLAFGGIVSGQWSPMNPEEVAFEQAKCIEDHFKDDFTVAEQWLDWKLAKGDPKTPCYVKCLAEALGIYDDQAKAFQPNNINQQYEAYKGDNGVEPAKAEAIQKELEKIDVKDGKCESIGRGILKVESANQGILKKIYLIDSAVKDAIYKKNPQIKPKGVSIFRFCGKQFYTDGEPAYCNVRRHGYSDDEKFIRHSNCTTRGMRWMKKNGEMDESAILRDLHAVEENSKDDVVKSSLQNCKAKDETKARDYYKCIYDGLGEQLFMKVLDYVEVRSENYGFRLRKETSKYDPSAMRTKVQDLDTAAKCPPVAHGSKK</sequence>
<evidence type="ECO:0000256" key="5">
    <source>
        <dbReference type="SAM" id="SignalP"/>
    </source>
</evidence>
<comment type="similarity">
    <text evidence="2">Belongs to the PBP/GOBP family.</text>
</comment>
<protein>
    <submittedName>
        <fullName evidence="6">Putative long form d7 salivary protein</fullName>
    </submittedName>
</protein>
<accession>A0A1Q3EV49</accession>
<dbReference type="Gene3D" id="1.10.238.20">
    <property type="entry name" value="Pheromone/general odorant binding protein domain"/>
    <property type="match status" value="2"/>
</dbReference>